<feature type="transmembrane region" description="Helical" evidence="2">
    <location>
        <begin position="189"/>
        <end position="211"/>
    </location>
</feature>
<keyword evidence="5" id="KW-1185">Reference proteome</keyword>
<dbReference type="AlphaFoldDB" id="A0A4Q7WRC2"/>
<reference evidence="4 5" key="1">
    <citation type="journal article" date="2015" name="Stand. Genomic Sci.">
        <title>Genomic Encyclopedia of Bacterial and Archaeal Type Strains, Phase III: the genomes of soil and plant-associated and newly described type strains.</title>
        <authorList>
            <person name="Whitman W.B."/>
            <person name="Woyke T."/>
            <person name="Klenk H.P."/>
            <person name="Zhou Y."/>
            <person name="Lilburn T.G."/>
            <person name="Beck B.J."/>
            <person name="De Vos P."/>
            <person name="Vandamme P."/>
            <person name="Eisen J.A."/>
            <person name="Garrity G."/>
            <person name="Hugenholtz P."/>
            <person name="Kyrpides N.C."/>
        </authorList>
    </citation>
    <scope>NUCLEOTIDE SEQUENCE [LARGE SCALE GENOMIC DNA]</scope>
    <source>
        <strain evidence="4 5">VKM Ac-2540</strain>
    </source>
</reference>
<dbReference type="Pfam" id="PF01464">
    <property type="entry name" value="SLT"/>
    <property type="match status" value="1"/>
</dbReference>
<proteinExistence type="predicted"/>
<gene>
    <name evidence="4" type="ORF">EV645_5718</name>
</gene>
<protein>
    <submittedName>
        <fullName evidence="4">Transglycosylase-like protein with SLT domain</fullName>
    </submittedName>
</protein>
<feature type="domain" description="Transglycosylase SLT" evidence="3">
    <location>
        <begin position="721"/>
        <end position="802"/>
    </location>
</feature>
<evidence type="ECO:0000313" key="5">
    <source>
        <dbReference type="Proteomes" id="UP000292027"/>
    </source>
</evidence>
<dbReference type="Proteomes" id="UP000292027">
    <property type="component" value="Unassembled WGS sequence"/>
</dbReference>
<sequence length="883" mass="91980">MANERLDFNIDVHDRGAESGFSRLANRLEGVNRKMVDAARSAREYAGVSEKLSRVRDREADALDRVGIAEANLSEIRSKSTAKTSQILRAESQLAKARRDAARATGDVARAIERAATPDGQSSAKNYISGFHQWITGAGGKDLHDAGKFGGSVFGSGFLGALRTPGLGPALVVAFSAVAASVLPEAGAIAGGAVVAGFGAGLAGLAIVFASKAQRVRDAWKTTLSGMGADMTILSRPFESTLVSLANVASRTFGRFKPELKASFADLAPAVAVFADQLGRAFEKLAPAVKPMADAFAAVLRATGPAMQDALGNMSDGMVRLANSVKQNPQGLADLTRGVGSLSGSLLGAIASLNDFNGGVSRLTGGTSAMDLALGHSNSLIGDVWQTARKAINPFQGLSDTFHALTHTGNSAAIATAAQANATSKAVKPAETLTDKINRQTSATDQLISTMFRMQNLALGLSGSEITYRQSIADATQSVRDNGKNLDLNTAKGRANKTALNNLAQSANDVTAGMLRAGRGTAAASQAAQASRAQFIGMAEKMGLSKAAAKRLADQVLLTQRQINAMHGKNVPITYTMNGTNFTLNTRTPSRVGGLAGGGPVSGPGSGTSDRAGVFALSNNEYVVKAASAQKYGQKAMSSVNSGTAMVVPGMAAGGAVNIHGTGVFKDQAQLRKVLGAGFAPAVSSAAGAGAGVERWRGVALAALAAAHEPASWIGSLLRRMNQESGGNPRAINLWDSNAKRGMPSQGLMQTVPGTFAAYAGPYRGRGIYDPFANIYAAIKYTVARYGSGPAGWNRPGGYKNGGWLMPGQTAYNETRKPEAVFNQSQLASMGRRSQEVNINVNGTVLDSRTVDQIISEIRKRVWTHSNDVHAVFARSGRRPGRR</sequence>
<dbReference type="InterPro" id="IPR023346">
    <property type="entry name" value="Lysozyme-like_dom_sf"/>
</dbReference>
<dbReference type="SUPFAM" id="SSF58104">
    <property type="entry name" value="Methyl-accepting chemotaxis protein (MCP) signaling domain"/>
    <property type="match status" value="1"/>
</dbReference>
<dbReference type="Gene3D" id="1.10.530.10">
    <property type="match status" value="1"/>
</dbReference>
<accession>A0A4Q7WRC2</accession>
<comment type="caution">
    <text evidence="4">The sequence shown here is derived from an EMBL/GenBank/DDBJ whole genome shotgun (WGS) entry which is preliminary data.</text>
</comment>
<dbReference type="InterPro" id="IPR008258">
    <property type="entry name" value="Transglycosylase_SLT_dom_1"/>
</dbReference>
<keyword evidence="1" id="KW-0175">Coiled coil</keyword>
<name>A0A4Q7WRC2_9ACTN</name>
<dbReference type="RefSeq" id="WP_130447038.1">
    <property type="nucleotide sequence ID" value="NZ_SHKR01000014.1"/>
</dbReference>
<feature type="coiled-coil region" evidence="1">
    <location>
        <begin position="87"/>
        <end position="114"/>
    </location>
</feature>
<evidence type="ECO:0000256" key="1">
    <source>
        <dbReference type="SAM" id="Coils"/>
    </source>
</evidence>
<dbReference type="CDD" id="cd13402">
    <property type="entry name" value="LT_TF-like"/>
    <property type="match status" value="1"/>
</dbReference>
<organism evidence="4 5">
    <name type="scientific">Kribbella rubisoli</name>
    <dbReference type="NCBI Taxonomy" id="3075929"/>
    <lineage>
        <taxon>Bacteria</taxon>
        <taxon>Bacillati</taxon>
        <taxon>Actinomycetota</taxon>
        <taxon>Actinomycetes</taxon>
        <taxon>Propionibacteriales</taxon>
        <taxon>Kribbellaceae</taxon>
        <taxon>Kribbella</taxon>
    </lineage>
</organism>
<keyword evidence="2" id="KW-0812">Transmembrane</keyword>
<evidence type="ECO:0000259" key="3">
    <source>
        <dbReference type="Pfam" id="PF01464"/>
    </source>
</evidence>
<dbReference type="EMBL" id="SHKR01000014">
    <property type="protein sequence ID" value="RZU12448.1"/>
    <property type="molecule type" value="Genomic_DNA"/>
</dbReference>
<keyword evidence="2" id="KW-0472">Membrane</keyword>
<evidence type="ECO:0000256" key="2">
    <source>
        <dbReference type="SAM" id="Phobius"/>
    </source>
</evidence>
<keyword evidence="2" id="KW-1133">Transmembrane helix</keyword>
<feature type="transmembrane region" description="Helical" evidence="2">
    <location>
        <begin position="166"/>
        <end position="183"/>
    </location>
</feature>
<dbReference type="SUPFAM" id="SSF53955">
    <property type="entry name" value="Lysozyme-like"/>
    <property type="match status" value="1"/>
</dbReference>
<evidence type="ECO:0000313" key="4">
    <source>
        <dbReference type="EMBL" id="RZU12448.1"/>
    </source>
</evidence>
<dbReference type="OrthoDB" id="3831432at2"/>